<evidence type="ECO:0000256" key="2">
    <source>
        <dbReference type="ARBA" id="ARBA00022490"/>
    </source>
</evidence>
<feature type="compositionally biased region" description="Basic and acidic residues" evidence="8">
    <location>
        <begin position="9"/>
        <end position="19"/>
    </location>
</feature>
<keyword evidence="2" id="KW-0963">Cytoplasm</keyword>
<dbReference type="PANTHER" id="PTHR47299:SF1">
    <property type="entry name" value="PROTEIN FAM166A"/>
    <property type="match status" value="1"/>
</dbReference>
<evidence type="ECO:0000256" key="6">
    <source>
        <dbReference type="ARBA" id="ARBA00035661"/>
    </source>
</evidence>
<keyword evidence="3" id="KW-0969">Cilium</keyword>
<feature type="non-terminal residue" evidence="10">
    <location>
        <position position="369"/>
    </location>
</feature>
<dbReference type="Proteomes" id="UP000475037">
    <property type="component" value="Unassembled WGS sequence"/>
</dbReference>
<proteinExistence type="inferred from homology"/>
<feature type="non-terminal residue" evidence="10">
    <location>
        <position position="1"/>
    </location>
</feature>
<accession>A0A6G1ANU6</accession>
<evidence type="ECO:0000256" key="5">
    <source>
        <dbReference type="ARBA" id="ARBA00023273"/>
    </source>
</evidence>
<dbReference type="EMBL" id="VOAJ01004396">
    <property type="protein sequence ID" value="KAF0877396.1"/>
    <property type="molecule type" value="Genomic_DNA"/>
</dbReference>
<comment type="caution">
    <text evidence="10">The sequence shown here is derived from an EMBL/GenBank/DDBJ whole genome shotgun (WGS) entry which is preliminary data.</text>
</comment>
<keyword evidence="3" id="KW-0282">Flagellum</keyword>
<feature type="region of interest" description="Disordered" evidence="8">
    <location>
        <begin position="1"/>
        <end position="21"/>
    </location>
</feature>
<evidence type="ECO:0000313" key="11">
    <source>
        <dbReference type="Proteomes" id="UP000475037"/>
    </source>
</evidence>
<keyword evidence="11" id="KW-1185">Reference proteome</keyword>
<dbReference type="PANTHER" id="PTHR47299">
    <property type="entry name" value="PROTEIN FAM166A"/>
    <property type="match status" value="1"/>
</dbReference>
<evidence type="ECO:0000256" key="4">
    <source>
        <dbReference type="ARBA" id="ARBA00023212"/>
    </source>
</evidence>
<comment type="subcellular location">
    <subcellularLocation>
        <location evidence="1">Cytoplasm</location>
        <location evidence="1">Cytoskeleton</location>
        <location evidence="1">Flagellum axoneme</location>
    </subcellularLocation>
</comment>
<organism evidence="10 11">
    <name type="scientific">Crocuta crocuta</name>
    <name type="common">Spotted hyena</name>
    <dbReference type="NCBI Taxonomy" id="9678"/>
    <lineage>
        <taxon>Eukaryota</taxon>
        <taxon>Metazoa</taxon>
        <taxon>Chordata</taxon>
        <taxon>Craniata</taxon>
        <taxon>Vertebrata</taxon>
        <taxon>Euteleostomi</taxon>
        <taxon>Mammalia</taxon>
        <taxon>Eutheria</taxon>
        <taxon>Laurasiatheria</taxon>
        <taxon>Carnivora</taxon>
        <taxon>Feliformia</taxon>
        <taxon>Hyaenidae</taxon>
        <taxon>Crocuta</taxon>
    </lineage>
</organism>
<comment type="subunit">
    <text evidence="7">Microtubule inner protein component of sperm flagellar doublet microtubules.</text>
</comment>
<evidence type="ECO:0000256" key="8">
    <source>
        <dbReference type="SAM" id="MobiDB-lite"/>
    </source>
</evidence>
<feature type="domain" description="Ciliary microtubule inner protein 2A-C-like" evidence="9">
    <location>
        <begin position="49"/>
        <end position="75"/>
    </location>
</feature>
<keyword evidence="5" id="KW-0966">Cell projection</keyword>
<protein>
    <submittedName>
        <fullName evidence="10">F166A protein</fullName>
    </submittedName>
</protein>
<evidence type="ECO:0000256" key="7">
    <source>
        <dbReference type="ARBA" id="ARBA00046435"/>
    </source>
</evidence>
<evidence type="ECO:0000313" key="10">
    <source>
        <dbReference type="EMBL" id="KAF0877396.1"/>
    </source>
</evidence>
<evidence type="ECO:0000256" key="1">
    <source>
        <dbReference type="ARBA" id="ARBA00004611"/>
    </source>
</evidence>
<dbReference type="GO" id="GO:0005929">
    <property type="term" value="C:cilium"/>
    <property type="evidence" value="ECO:0007669"/>
    <property type="project" value="UniProtKB-ARBA"/>
</dbReference>
<reference evidence="10 11" key="1">
    <citation type="submission" date="2019-11" db="EMBL/GenBank/DDBJ databases">
        <authorList>
            <person name="Yang C."/>
            <person name="Li F."/>
        </authorList>
    </citation>
    <scope>NUCLEOTIDE SEQUENCE [LARGE SCALE GENOMIC DNA]</scope>
    <source>
        <strain evidence="10">KB4526</strain>
        <tissue evidence="10">Muscle</tissue>
    </source>
</reference>
<dbReference type="InterPro" id="IPR052683">
    <property type="entry name" value="CIMIP2A"/>
</dbReference>
<evidence type="ECO:0000259" key="9">
    <source>
        <dbReference type="Pfam" id="PF10629"/>
    </source>
</evidence>
<dbReference type="GO" id="GO:0015630">
    <property type="term" value="C:microtubule cytoskeleton"/>
    <property type="evidence" value="ECO:0007669"/>
    <property type="project" value="UniProtKB-ARBA"/>
</dbReference>
<name>A0A6G1ANU6_CROCR</name>
<keyword evidence="4" id="KW-0206">Cytoskeleton</keyword>
<sequence>SPIQASRASEGRCSWDSHPARSGTCACGQQAGSAPSSQGPCLPSSSVRSYAGFYPQLRYQVGNTYGRTTAQLLTDPSVRKSPCSVLSPVSKPKFIEDFSKPKPPLIPYRDLVAPYIPHYTGEPPARPRLALLPAIAHTHPVHTGLKPYKNFEILGRFPPHEEPPEAENGSREVLLPAGFMPYPPYPPCPPGRKGDSKDFGHPGLRLAYGEEGWKSTTPAHKAPEPAQLYHCRRDEYPPPGHQQETLDVGRFQRLPQLDHPNLIQRKAISGYAGFVPRFAWVMGVNYREGVTRAMDEFDKSQFLFKNPICALGERLPRTHWPNTTIYNSQGLIPFYMGFIPSMQDNYALTFGNSTRRAYQKELERRNQTL</sequence>
<gene>
    <name evidence="10" type="primary">Fam166a</name>
    <name evidence="10" type="ORF">FOF47_R10654</name>
</gene>
<comment type="similarity">
    <text evidence="6">Belongs to the CIMIP2 family.</text>
</comment>
<dbReference type="Pfam" id="PF10629">
    <property type="entry name" value="CMI2B-like"/>
    <property type="match status" value="1"/>
</dbReference>
<evidence type="ECO:0000256" key="3">
    <source>
        <dbReference type="ARBA" id="ARBA00022846"/>
    </source>
</evidence>
<dbReference type="GO" id="GO:0005634">
    <property type="term" value="C:nucleus"/>
    <property type="evidence" value="ECO:0007669"/>
    <property type="project" value="TreeGrafter"/>
</dbReference>
<dbReference type="InterPro" id="IPR018902">
    <property type="entry name" value="CMI2A-C-like_dom"/>
</dbReference>
<dbReference type="AlphaFoldDB" id="A0A6G1ANU6"/>